<name>A0AA36AFX3_OCTVU</name>
<gene>
    <name evidence="1" type="ORF">OCTVUL_1B004922</name>
</gene>
<evidence type="ECO:0000313" key="2">
    <source>
        <dbReference type="Proteomes" id="UP001162480"/>
    </source>
</evidence>
<protein>
    <submittedName>
        <fullName evidence="1">Uncharacterized protein</fullName>
    </submittedName>
</protein>
<dbReference type="Proteomes" id="UP001162480">
    <property type="component" value="Chromosome 1"/>
</dbReference>
<sequence length="69" mass="8121">MVSSSLQRHYDDLEAVGMNRTGEQNVKYYSCFTFSESIKVLKRRLPHVIQDPPDFRLLIRQGFEAFLLE</sequence>
<reference evidence="1" key="1">
    <citation type="submission" date="2023-08" db="EMBL/GenBank/DDBJ databases">
        <authorList>
            <person name="Alioto T."/>
            <person name="Alioto T."/>
            <person name="Gomez Garrido J."/>
        </authorList>
    </citation>
    <scope>NUCLEOTIDE SEQUENCE</scope>
</reference>
<organism evidence="1 2">
    <name type="scientific">Octopus vulgaris</name>
    <name type="common">Common octopus</name>
    <dbReference type="NCBI Taxonomy" id="6645"/>
    <lineage>
        <taxon>Eukaryota</taxon>
        <taxon>Metazoa</taxon>
        <taxon>Spiralia</taxon>
        <taxon>Lophotrochozoa</taxon>
        <taxon>Mollusca</taxon>
        <taxon>Cephalopoda</taxon>
        <taxon>Coleoidea</taxon>
        <taxon>Octopodiformes</taxon>
        <taxon>Octopoda</taxon>
        <taxon>Incirrata</taxon>
        <taxon>Octopodidae</taxon>
        <taxon>Octopus</taxon>
    </lineage>
</organism>
<accession>A0AA36AFX3</accession>
<dbReference type="AlphaFoldDB" id="A0AA36AFX3"/>
<proteinExistence type="predicted"/>
<keyword evidence="2" id="KW-1185">Reference proteome</keyword>
<evidence type="ECO:0000313" key="1">
    <source>
        <dbReference type="EMBL" id="CAI9714824.1"/>
    </source>
</evidence>
<dbReference type="EMBL" id="OX597814">
    <property type="protein sequence ID" value="CAI9714824.1"/>
    <property type="molecule type" value="Genomic_DNA"/>
</dbReference>